<dbReference type="InterPro" id="IPR029063">
    <property type="entry name" value="SAM-dependent_MTases_sf"/>
</dbReference>
<sequence>MESCPICSSQTIQGMATITGVPTHCNVLLESQREALESPTGTLELVACGDCGHVFNRAFDARRMTYEGVYENSLHWSPRFQDYATRLAERLIADCDLRGKDVLEVGCGRGDFLQEICKAGANTGLGFDPSAPLADDPGATDRVTFVRDYFSPESYPRSRGDLVICQHVLEHVDDPAAFVDLLADALKTPRSCLYIEVPNGLVTVRHGAIWDLIYEHVWYFCERSLRMLLARRGLSTYWVEATFGGQFLSALVGPAEDAAPGLVRGEAPTRADVAAFQGHLDRMIASWRESLELASASGTVVVWGAGSKSVTFLNLTRPESRSIRAVVDVNPHKQGKYIPESGHEIVAPDQLQRLDPDVVLVMNPLYLDEVRRTLADLDLHPQVRSVVS</sequence>
<gene>
    <name evidence="2" type="ORF">SAMN05216241_102272</name>
</gene>
<keyword evidence="2" id="KW-0489">Methyltransferase</keyword>
<dbReference type="PANTHER" id="PTHR43861">
    <property type="entry name" value="TRANS-ACONITATE 2-METHYLTRANSFERASE-RELATED"/>
    <property type="match status" value="1"/>
</dbReference>
<evidence type="ECO:0000259" key="1">
    <source>
        <dbReference type="Pfam" id="PF08484"/>
    </source>
</evidence>
<protein>
    <submittedName>
        <fullName evidence="2">C-methyltransferase C-terminal domain-containing protein</fullName>
    </submittedName>
</protein>
<reference evidence="2 3" key="1">
    <citation type="submission" date="2016-10" db="EMBL/GenBank/DDBJ databases">
        <authorList>
            <person name="de Groot N.N."/>
        </authorList>
    </citation>
    <scope>NUCLEOTIDE SEQUENCE [LARGE SCALE GENOMIC DNA]</scope>
    <source>
        <strain evidence="2 3">DSM 25584</strain>
    </source>
</reference>
<name>A0A1G7NRD9_9PROT</name>
<dbReference type="CDD" id="cd02440">
    <property type="entry name" value="AdoMet_MTases"/>
    <property type="match status" value="1"/>
</dbReference>
<dbReference type="SUPFAM" id="SSF53335">
    <property type="entry name" value="S-adenosyl-L-methionine-dependent methyltransferases"/>
    <property type="match status" value="1"/>
</dbReference>
<dbReference type="GO" id="GO:0032259">
    <property type="term" value="P:methylation"/>
    <property type="evidence" value="ECO:0007669"/>
    <property type="project" value="UniProtKB-KW"/>
</dbReference>
<dbReference type="AlphaFoldDB" id="A0A1G7NRD9"/>
<dbReference type="Gene3D" id="3.40.50.720">
    <property type="entry name" value="NAD(P)-binding Rossmann-like Domain"/>
    <property type="match status" value="1"/>
</dbReference>
<keyword evidence="2" id="KW-0808">Transferase</keyword>
<evidence type="ECO:0000313" key="3">
    <source>
        <dbReference type="Proteomes" id="UP000199415"/>
    </source>
</evidence>
<accession>A0A1G7NRD9</accession>
<proteinExistence type="predicted"/>
<keyword evidence="3" id="KW-1185">Reference proteome</keyword>
<dbReference type="EMBL" id="FNCE01000002">
    <property type="protein sequence ID" value="SDF76546.1"/>
    <property type="molecule type" value="Genomic_DNA"/>
</dbReference>
<dbReference type="Proteomes" id="UP000199415">
    <property type="component" value="Unassembled WGS sequence"/>
</dbReference>
<dbReference type="PANTHER" id="PTHR43861:SF6">
    <property type="entry name" value="METHYLTRANSFERASE TYPE 11"/>
    <property type="match status" value="1"/>
</dbReference>
<evidence type="ECO:0000313" key="2">
    <source>
        <dbReference type="EMBL" id="SDF76546.1"/>
    </source>
</evidence>
<dbReference type="Pfam" id="PF13489">
    <property type="entry name" value="Methyltransf_23"/>
    <property type="match status" value="1"/>
</dbReference>
<dbReference type="Pfam" id="PF08484">
    <property type="entry name" value="Methyltransf_14"/>
    <property type="match status" value="1"/>
</dbReference>
<dbReference type="InterPro" id="IPR013691">
    <property type="entry name" value="MeTrfase_14"/>
</dbReference>
<organism evidence="2 3">
    <name type="scientific">Limimonas halophila</name>
    <dbReference type="NCBI Taxonomy" id="1082479"/>
    <lineage>
        <taxon>Bacteria</taxon>
        <taxon>Pseudomonadati</taxon>
        <taxon>Pseudomonadota</taxon>
        <taxon>Alphaproteobacteria</taxon>
        <taxon>Rhodospirillales</taxon>
        <taxon>Rhodovibrionaceae</taxon>
        <taxon>Limimonas</taxon>
    </lineage>
</organism>
<dbReference type="Gene3D" id="3.40.50.150">
    <property type="entry name" value="Vaccinia Virus protein VP39"/>
    <property type="match status" value="1"/>
</dbReference>
<feature type="domain" description="C-methyltransferase" evidence="1">
    <location>
        <begin position="273"/>
        <end position="375"/>
    </location>
</feature>
<dbReference type="STRING" id="1082479.SAMN05216241_102272"/>
<dbReference type="GO" id="GO:0008168">
    <property type="term" value="F:methyltransferase activity"/>
    <property type="evidence" value="ECO:0007669"/>
    <property type="project" value="UniProtKB-KW"/>
</dbReference>